<dbReference type="AlphaFoldDB" id="A0AAD6HB30"/>
<dbReference type="Gene3D" id="3.40.50.720">
    <property type="entry name" value="NAD(P)-binding Rossmann-like Domain"/>
    <property type="match status" value="1"/>
</dbReference>
<keyword evidence="3" id="KW-1185">Reference proteome</keyword>
<comment type="caution">
    <text evidence="2">The sequence shown here is derived from an EMBL/GenBank/DDBJ whole genome shotgun (WGS) entry which is preliminary data.</text>
</comment>
<accession>A0AAD6HB30</accession>
<dbReference type="EMBL" id="JAQJAN010000021">
    <property type="protein sequence ID" value="KAJ5703618.1"/>
    <property type="molecule type" value="Genomic_DNA"/>
</dbReference>
<dbReference type="PANTHER" id="PTHR48079">
    <property type="entry name" value="PROTEIN YEEZ"/>
    <property type="match status" value="1"/>
</dbReference>
<dbReference type="GO" id="GO:0005737">
    <property type="term" value="C:cytoplasm"/>
    <property type="evidence" value="ECO:0007669"/>
    <property type="project" value="TreeGrafter"/>
</dbReference>
<dbReference type="GO" id="GO:0004029">
    <property type="term" value="F:aldehyde dehydrogenase (NAD+) activity"/>
    <property type="evidence" value="ECO:0007669"/>
    <property type="project" value="TreeGrafter"/>
</dbReference>
<dbReference type="PANTHER" id="PTHR48079:SF6">
    <property type="entry name" value="NAD(P)-BINDING DOMAIN-CONTAINING PROTEIN-RELATED"/>
    <property type="match status" value="1"/>
</dbReference>
<organism evidence="2 3">
    <name type="scientific">Penicillium malachiteum</name>
    <dbReference type="NCBI Taxonomy" id="1324776"/>
    <lineage>
        <taxon>Eukaryota</taxon>
        <taxon>Fungi</taxon>
        <taxon>Dikarya</taxon>
        <taxon>Ascomycota</taxon>
        <taxon>Pezizomycotina</taxon>
        <taxon>Eurotiomycetes</taxon>
        <taxon>Eurotiomycetidae</taxon>
        <taxon>Eurotiales</taxon>
        <taxon>Aspergillaceae</taxon>
        <taxon>Penicillium</taxon>
    </lineage>
</organism>
<dbReference type="InterPro" id="IPR036291">
    <property type="entry name" value="NAD(P)-bd_dom_sf"/>
</dbReference>
<dbReference type="SUPFAM" id="SSF51735">
    <property type="entry name" value="NAD(P)-binding Rossmann-fold domains"/>
    <property type="match status" value="1"/>
</dbReference>
<evidence type="ECO:0000259" key="1">
    <source>
        <dbReference type="Pfam" id="PF13460"/>
    </source>
</evidence>
<proteinExistence type="predicted"/>
<name>A0AAD6HB30_9EURO</name>
<feature type="domain" description="NAD(P)-binding" evidence="1">
    <location>
        <begin position="12"/>
        <end position="77"/>
    </location>
</feature>
<dbReference type="Pfam" id="PF13460">
    <property type="entry name" value="NAD_binding_10"/>
    <property type="match status" value="1"/>
</dbReference>
<dbReference type="Proteomes" id="UP001215712">
    <property type="component" value="Unassembled WGS sequence"/>
</dbReference>
<sequence length="335" mass="36596">MSSHPDVFLVGAGYIGLNVLDQLLDGGYPVTVLTRRAEQASELEKRGVKTVSGTLSDTGLLTAQTAQHEITINTASCDDLPSVEAILAGVRQRVASNKPVVYLHTSGSGALEDGAAGMYKNEKIYSDTIPEDINSLPATLMHRHVDIPIIQAQQEFGSKAKIAVMLPPLVYGINPAHKRHSIALPKLMRFALKHGFAGYVGEGQNVWSLVHVKDLGRAYLKLLTYIKSSGPEVLLENPYFFAENGSEASMLEIAQHIAQALSDAGKLQNPQWKSFTDADYADIFGPFTERGFGCNSRCSSDRLRALGWKATEKDIWQSLNEDEAAEFLQHLDLLS</sequence>
<protein>
    <recommendedName>
        <fullName evidence="1">NAD(P)-binding domain-containing protein</fullName>
    </recommendedName>
</protein>
<reference evidence="2" key="1">
    <citation type="journal article" date="2023" name="IMA Fungus">
        <title>Comparative genomic study of the Penicillium genus elucidates a diverse pangenome and 15 lateral gene transfer events.</title>
        <authorList>
            <person name="Petersen C."/>
            <person name="Sorensen T."/>
            <person name="Nielsen M.R."/>
            <person name="Sondergaard T.E."/>
            <person name="Sorensen J.L."/>
            <person name="Fitzpatrick D.A."/>
            <person name="Frisvad J.C."/>
            <person name="Nielsen K.L."/>
        </authorList>
    </citation>
    <scope>NUCLEOTIDE SEQUENCE</scope>
    <source>
        <strain evidence="2">IBT 17514</strain>
    </source>
</reference>
<dbReference type="InterPro" id="IPR051783">
    <property type="entry name" value="NAD(P)-dependent_oxidoreduct"/>
</dbReference>
<gene>
    <name evidence="2" type="ORF">N7493_011543</name>
</gene>
<reference evidence="2" key="2">
    <citation type="submission" date="2023-01" db="EMBL/GenBank/DDBJ databases">
        <authorList>
            <person name="Petersen C."/>
        </authorList>
    </citation>
    <scope>NUCLEOTIDE SEQUENCE</scope>
    <source>
        <strain evidence="2">IBT 17514</strain>
    </source>
</reference>
<evidence type="ECO:0000313" key="2">
    <source>
        <dbReference type="EMBL" id="KAJ5703618.1"/>
    </source>
</evidence>
<evidence type="ECO:0000313" key="3">
    <source>
        <dbReference type="Proteomes" id="UP001215712"/>
    </source>
</evidence>
<dbReference type="InterPro" id="IPR016040">
    <property type="entry name" value="NAD(P)-bd_dom"/>
</dbReference>